<accession>A0A9D1JYE8</accession>
<sequence length="249" mass="25704">MSSVSMTGTTAYTDYSALNGIAGSYGGLGTNYSVPLFNSYNGFYGYYYGMDPTVAEEYLQNNYDLSTLQQSYSNKQSVQTLDWSQLCANISTLLSQGRTDDAIDEYDKLVKSMSEAQQYQGYSESQIKALAQKLYAQTIGTSLVDDIDTNVSGSFVQGLKAGVPVIGTFLAQGNSKEDMISEVTGVNKSTGSSALKAVGTMASGIGSGAAAGAALGLCGGPLAPLTSTVGAIGGAVIGGLFAAGKLAFD</sequence>
<proteinExistence type="predicted"/>
<dbReference type="EMBL" id="DVJQ01000073">
    <property type="protein sequence ID" value="HIS75036.1"/>
    <property type="molecule type" value="Genomic_DNA"/>
</dbReference>
<name>A0A9D1JYE8_9BACT</name>
<comment type="caution">
    <text evidence="1">The sequence shown here is derived from an EMBL/GenBank/DDBJ whole genome shotgun (WGS) entry which is preliminary data.</text>
</comment>
<reference evidence="1" key="1">
    <citation type="submission" date="2020-10" db="EMBL/GenBank/DDBJ databases">
        <authorList>
            <person name="Gilroy R."/>
        </authorList>
    </citation>
    <scope>NUCLEOTIDE SEQUENCE</scope>
    <source>
        <strain evidence="1">CHK152-2871</strain>
    </source>
</reference>
<dbReference type="AlphaFoldDB" id="A0A9D1JYE8"/>
<protein>
    <submittedName>
        <fullName evidence="1">Uncharacterized protein</fullName>
    </submittedName>
</protein>
<evidence type="ECO:0000313" key="1">
    <source>
        <dbReference type="EMBL" id="HIS75036.1"/>
    </source>
</evidence>
<gene>
    <name evidence="1" type="ORF">IAA86_08465</name>
</gene>
<dbReference type="Proteomes" id="UP000886865">
    <property type="component" value="Unassembled WGS sequence"/>
</dbReference>
<evidence type="ECO:0000313" key="2">
    <source>
        <dbReference type="Proteomes" id="UP000886865"/>
    </source>
</evidence>
<reference evidence="1" key="2">
    <citation type="journal article" date="2021" name="PeerJ">
        <title>Extensive microbial diversity within the chicken gut microbiome revealed by metagenomics and culture.</title>
        <authorList>
            <person name="Gilroy R."/>
            <person name="Ravi A."/>
            <person name="Getino M."/>
            <person name="Pursley I."/>
            <person name="Horton D.L."/>
            <person name="Alikhan N.F."/>
            <person name="Baker D."/>
            <person name="Gharbi K."/>
            <person name="Hall N."/>
            <person name="Watson M."/>
            <person name="Adriaenssens E.M."/>
            <person name="Foster-Nyarko E."/>
            <person name="Jarju S."/>
            <person name="Secka A."/>
            <person name="Antonio M."/>
            <person name="Oren A."/>
            <person name="Chaudhuri R.R."/>
            <person name="La Ragione R."/>
            <person name="Hildebrand F."/>
            <person name="Pallen M.J."/>
        </authorList>
    </citation>
    <scope>NUCLEOTIDE SEQUENCE</scope>
    <source>
        <strain evidence="1">CHK152-2871</strain>
    </source>
</reference>
<organism evidence="1 2">
    <name type="scientific">Candidatus Galligastranaerophilus intestinavium</name>
    <dbReference type="NCBI Taxonomy" id="2840836"/>
    <lineage>
        <taxon>Bacteria</taxon>
        <taxon>Candidatus Galligastranaerophilus</taxon>
    </lineage>
</organism>